<protein>
    <submittedName>
        <fullName evidence="9">Probable WRKY transcription factor 40</fullName>
    </submittedName>
</protein>
<dbReference type="GO" id="GO:0003700">
    <property type="term" value="F:DNA-binding transcription factor activity"/>
    <property type="evidence" value="ECO:0007669"/>
    <property type="project" value="InterPro"/>
</dbReference>
<evidence type="ECO:0000256" key="5">
    <source>
        <dbReference type="ARBA" id="ARBA00023242"/>
    </source>
</evidence>
<evidence type="ECO:0000313" key="9">
    <source>
        <dbReference type="RefSeq" id="XP_014504155.1"/>
    </source>
</evidence>
<evidence type="ECO:0000259" key="7">
    <source>
        <dbReference type="PROSITE" id="PS50811"/>
    </source>
</evidence>
<dbReference type="GeneID" id="106764381"/>
<gene>
    <name evidence="9" type="primary">LOC106764381</name>
</gene>
<keyword evidence="2" id="KW-0805">Transcription regulation</keyword>
<dbReference type="Pfam" id="PF03106">
    <property type="entry name" value="WRKY"/>
    <property type="match status" value="1"/>
</dbReference>
<dbReference type="SMART" id="SM00774">
    <property type="entry name" value="WRKY"/>
    <property type="match status" value="1"/>
</dbReference>
<evidence type="ECO:0000256" key="6">
    <source>
        <dbReference type="SAM" id="MobiDB-lite"/>
    </source>
</evidence>
<dbReference type="OrthoDB" id="1879341at2759"/>
<dbReference type="InterPro" id="IPR036576">
    <property type="entry name" value="WRKY_dom_sf"/>
</dbReference>
<organism evidence="8 9">
    <name type="scientific">Vigna radiata var. radiata</name>
    <name type="common">Mung bean</name>
    <name type="synonym">Phaseolus aureus</name>
    <dbReference type="NCBI Taxonomy" id="3916"/>
    <lineage>
        <taxon>Eukaryota</taxon>
        <taxon>Viridiplantae</taxon>
        <taxon>Streptophyta</taxon>
        <taxon>Embryophyta</taxon>
        <taxon>Tracheophyta</taxon>
        <taxon>Spermatophyta</taxon>
        <taxon>Magnoliopsida</taxon>
        <taxon>eudicotyledons</taxon>
        <taxon>Gunneridae</taxon>
        <taxon>Pentapetalae</taxon>
        <taxon>rosids</taxon>
        <taxon>fabids</taxon>
        <taxon>Fabales</taxon>
        <taxon>Fabaceae</taxon>
        <taxon>Papilionoideae</taxon>
        <taxon>50 kb inversion clade</taxon>
        <taxon>NPAAA clade</taxon>
        <taxon>indigoferoid/millettioid clade</taxon>
        <taxon>Phaseoleae</taxon>
        <taxon>Vigna</taxon>
    </lineage>
</organism>
<evidence type="ECO:0000256" key="2">
    <source>
        <dbReference type="ARBA" id="ARBA00023015"/>
    </source>
</evidence>
<dbReference type="Gene3D" id="2.20.25.80">
    <property type="entry name" value="WRKY domain"/>
    <property type="match status" value="1"/>
</dbReference>
<dbReference type="SUPFAM" id="SSF118290">
    <property type="entry name" value="WRKY DNA-binding domain"/>
    <property type="match status" value="1"/>
</dbReference>
<evidence type="ECO:0000256" key="4">
    <source>
        <dbReference type="ARBA" id="ARBA00023163"/>
    </source>
</evidence>
<evidence type="ECO:0000256" key="3">
    <source>
        <dbReference type="ARBA" id="ARBA00023125"/>
    </source>
</evidence>
<dbReference type="InterPro" id="IPR003657">
    <property type="entry name" value="WRKY_dom"/>
</dbReference>
<dbReference type="PANTHER" id="PTHR31429">
    <property type="entry name" value="WRKY TRANSCRIPTION FACTOR 36-RELATED"/>
    <property type="match status" value="1"/>
</dbReference>
<keyword evidence="5" id="KW-0539">Nucleus</keyword>
<dbReference type="SMR" id="A0A1S3UDP2"/>
<name>A0A1S3UDP2_VIGRR</name>
<dbReference type="PROSITE" id="PS50811">
    <property type="entry name" value="WRKY"/>
    <property type="match status" value="1"/>
</dbReference>
<comment type="subcellular location">
    <subcellularLocation>
        <location evidence="1">Nucleus</location>
    </subcellularLocation>
</comment>
<keyword evidence="4" id="KW-0804">Transcription</keyword>
<dbReference type="Proteomes" id="UP000087766">
    <property type="component" value="Chromosome 6"/>
</dbReference>
<feature type="region of interest" description="Disordered" evidence="6">
    <location>
        <begin position="179"/>
        <end position="201"/>
    </location>
</feature>
<keyword evidence="3" id="KW-0238">DNA-binding</keyword>
<feature type="domain" description="WRKY" evidence="7">
    <location>
        <begin position="118"/>
        <end position="184"/>
    </location>
</feature>
<dbReference type="AlphaFoldDB" id="A0A1S3UDP2"/>
<evidence type="ECO:0000313" key="8">
    <source>
        <dbReference type="Proteomes" id="UP000087766"/>
    </source>
</evidence>
<reference evidence="9" key="2">
    <citation type="submission" date="2025-08" db="UniProtKB">
        <authorList>
            <consortium name="RefSeq"/>
        </authorList>
    </citation>
    <scope>IDENTIFICATION</scope>
    <source>
        <tissue evidence="9">Leaf</tissue>
    </source>
</reference>
<evidence type="ECO:0000256" key="1">
    <source>
        <dbReference type="ARBA" id="ARBA00004123"/>
    </source>
</evidence>
<dbReference type="InterPro" id="IPR044810">
    <property type="entry name" value="WRKY_plant"/>
</dbReference>
<sequence>MEPTCLDTSLNLNVDPSSVHTDMVLEEELQRLRRENKRLTEMLTHLCDGYMVLQKQLTQLKNTNFEQDQLESRKRKAVNNNNGECSSITEDSFKRYSYKDFSSSPKVSKVLVKTQASNNSLYVMDGYQWRKYGQKVTRDNPSPRAYFKCSFAPSCPVKKKVQRSLEDPTILVTTYEGEHNHGNERGEIEGGKGSSPVSSPKARIGSVTLDLVKSGLFETAQKSSIQQFLVQQMATSLTRDPNFTTALATAISGKILEAKW</sequence>
<dbReference type="KEGG" id="vra:106764381"/>
<dbReference type="PANTHER" id="PTHR31429:SF120">
    <property type="entry name" value="TRANSCRIPTION FACTOR WRKY FAMILY-RELATED"/>
    <property type="match status" value="1"/>
</dbReference>
<dbReference type="RefSeq" id="XP_014504155.1">
    <property type="nucleotide sequence ID" value="XM_014648669.2"/>
</dbReference>
<feature type="compositionally biased region" description="Basic and acidic residues" evidence="6">
    <location>
        <begin position="179"/>
        <end position="190"/>
    </location>
</feature>
<dbReference type="GO" id="GO:0005634">
    <property type="term" value="C:nucleus"/>
    <property type="evidence" value="ECO:0007669"/>
    <property type="project" value="UniProtKB-SubCell"/>
</dbReference>
<dbReference type="GO" id="GO:0043565">
    <property type="term" value="F:sequence-specific DNA binding"/>
    <property type="evidence" value="ECO:0007669"/>
    <property type="project" value="InterPro"/>
</dbReference>
<proteinExistence type="predicted"/>
<keyword evidence="8" id="KW-1185">Reference proteome</keyword>
<accession>A0A1S3UDP2</accession>
<dbReference type="STRING" id="3916.A0A1S3UDP2"/>
<reference evidence="8" key="1">
    <citation type="journal article" date="2014" name="Nat. Commun.">
        <title>Genome sequence of mungbean and insights into evolution within Vigna species.</title>
        <authorList>
            <person name="Kang Y.J."/>
            <person name="Kim S.K."/>
            <person name="Kim M.Y."/>
            <person name="Lestari P."/>
            <person name="Kim K.H."/>
            <person name="Ha B.K."/>
            <person name="Jun T.H."/>
            <person name="Hwang W.J."/>
            <person name="Lee T."/>
            <person name="Lee J."/>
            <person name="Shim S."/>
            <person name="Yoon M.Y."/>
            <person name="Jang Y.E."/>
            <person name="Han K.S."/>
            <person name="Taeprayoon P."/>
            <person name="Yoon N."/>
            <person name="Somta P."/>
            <person name="Tanya P."/>
            <person name="Kim K.S."/>
            <person name="Gwag J.G."/>
            <person name="Moon J.K."/>
            <person name="Lee Y.H."/>
            <person name="Park B.S."/>
            <person name="Bombarely A."/>
            <person name="Doyle J.J."/>
            <person name="Jackson S.A."/>
            <person name="Schafleitner R."/>
            <person name="Srinives P."/>
            <person name="Varshney R.K."/>
            <person name="Lee S.H."/>
        </authorList>
    </citation>
    <scope>NUCLEOTIDE SEQUENCE [LARGE SCALE GENOMIC DNA]</scope>
    <source>
        <strain evidence="8">cv. VC1973A</strain>
    </source>
</reference>